<sequence>MKIVLLAAMRIMIILSLEYSFLIKKSLFVGGAVPDNSVAASFRQRVVISMPDDIPFVLAETFKDYFKDNRYPDLLVFEDDIAQISSVILIFLESPGSLVELGMFISKPEFYKKLLIIAPQEEVHGHESFIYLGPLKHIKRKYSDSILIYPWPKKEQPYDKEHVNDVISSLKNKLSRQHKSQKFTMGNSAHISFFIAEIIRLSYPIILEEIQYALMAFNVDIKDSFVSRYLYLLKILEYIDVYEYSGYKYYYPRKEFKDIQFLYFGIGASKRGFDESGFKMKLKQSYLSETDESSKKRQSAMKQISTILG</sequence>
<comment type="caution">
    <text evidence="1">The sequence shown here is derived from an EMBL/GenBank/DDBJ whole genome shotgun (WGS) entry which is preliminary data.</text>
</comment>
<proteinExistence type="predicted"/>
<dbReference type="InterPro" id="IPR049725">
    <property type="entry name" value="STM3845-like"/>
</dbReference>
<gene>
    <name evidence="1" type="ORF">MUU45_000025</name>
</gene>
<dbReference type="RefSeq" id="WP_256891984.1">
    <property type="nucleotide sequence ID" value="NZ_JALJCU010000026.1"/>
</dbReference>
<evidence type="ECO:0000313" key="1">
    <source>
        <dbReference type="EMBL" id="MCQ9122065.1"/>
    </source>
</evidence>
<accession>A0AAW5LEA5</accession>
<dbReference type="EMBL" id="JALJCU010000026">
    <property type="protein sequence ID" value="MCQ9122065.1"/>
    <property type="molecule type" value="Genomic_DNA"/>
</dbReference>
<dbReference type="AlphaFoldDB" id="A0AAW5LEA5"/>
<organism evidence="1 2">
    <name type="scientific">Rodentibacter pneumotropicus</name>
    <dbReference type="NCBI Taxonomy" id="758"/>
    <lineage>
        <taxon>Bacteria</taxon>
        <taxon>Pseudomonadati</taxon>
        <taxon>Pseudomonadota</taxon>
        <taxon>Gammaproteobacteria</taxon>
        <taxon>Pasteurellales</taxon>
        <taxon>Pasteurellaceae</taxon>
        <taxon>Rodentibacter</taxon>
    </lineage>
</organism>
<dbReference type="NCBIfam" id="NF038232">
    <property type="entry name" value="STM3845_fam"/>
    <property type="match status" value="1"/>
</dbReference>
<protein>
    <submittedName>
        <fullName evidence="1">Retron St85 family effector protein</fullName>
    </submittedName>
</protein>
<name>A0AAW5LEA5_9PAST</name>
<keyword evidence="2" id="KW-1185">Reference proteome</keyword>
<evidence type="ECO:0000313" key="2">
    <source>
        <dbReference type="Proteomes" id="UP001206350"/>
    </source>
</evidence>
<dbReference type="Proteomes" id="UP001206350">
    <property type="component" value="Unassembled WGS sequence"/>
</dbReference>
<reference evidence="1 2" key="1">
    <citation type="journal article" date="2022" name="Microbiol. Spectr.">
        <title>Microbiota of the Pregnant Mouse: Characterization of the Bacterial Communities in the Oral Cavity, Lung, Intestine, and Vagina through Culture and DNA Sequencing.</title>
        <authorList>
            <person name="Greenberg J.M."/>
            <person name="Romero R."/>
            <person name="Winters A.D."/>
            <person name="Galaz J."/>
            <person name="Garcia-Flores V."/>
            <person name="Arenas-Hernandez M."/>
            <person name="Panzer J."/>
            <person name="Shaffer Z."/>
            <person name="Kracht D.J."/>
            <person name="Gomez-Lopez N."/>
            <person name="Theis K.R."/>
        </authorList>
    </citation>
    <scope>NUCLEOTIDE SEQUENCE [LARGE SCALE GENOMIC DNA]</scope>
    <source>
        <strain evidence="1 2">MAC-C1-H1</strain>
    </source>
</reference>